<protein>
    <recommendedName>
        <fullName evidence="6">SMP domain-containing protein</fullName>
    </recommendedName>
</protein>
<proteinExistence type="predicted"/>
<dbReference type="PANTHER" id="PTHR38117:SF2">
    <property type="entry name" value="NACHT AND WD40 DOMAIN PROTEIN"/>
    <property type="match status" value="1"/>
</dbReference>
<gene>
    <name evidence="4" type="ORF">CFD26_109144</name>
</gene>
<feature type="domain" description="SMP" evidence="2">
    <location>
        <begin position="127"/>
        <end position="161"/>
    </location>
</feature>
<reference evidence="4 5" key="1">
    <citation type="submission" date="2018-08" db="EMBL/GenBank/DDBJ databases">
        <title>Draft genome sequences of two Aspergillus turcosus clinical strains isolated from bronchoalveolar lavage fluid: one azole-susceptible and the other azole-resistant.</title>
        <authorList>
            <person name="Parent-Michaud M."/>
            <person name="Dufresne P.J."/>
            <person name="Fournier E."/>
            <person name="Martineau C."/>
            <person name="Moreira S."/>
            <person name="Perkins V."/>
            <person name="De Repentigny L."/>
            <person name="Dufresne S.F."/>
        </authorList>
    </citation>
    <scope>NUCLEOTIDE SEQUENCE [LARGE SCALE GENOMIC DNA]</scope>
    <source>
        <strain evidence="4">HMR AF 1038</strain>
    </source>
</reference>
<dbReference type="Proteomes" id="UP000215289">
    <property type="component" value="Unassembled WGS sequence"/>
</dbReference>
<dbReference type="Pfam" id="PF23155">
    <property type="entry name" value="DUF7053"/>
    <property type="match status" value="1"/>
</dbReference>
<feature type="domain" description="SMP" evidence="2">
    <location>
        <begin position="19"/>
        <end position="53"/>
    </location>
</feature>
<dbReference type="EMBL" id="NIDN02000001">
    <property type="protein sequence ID" value="RLM02024.1"/>
    <property type="molecule type" value="Genomic_DNA"/>
</dbReference>
<comment type="caution">
    <text evidence="4">The sequence shown here is derived from an EMBL/GenBank/DDBJ whole genome shotgun (WGS) entry which is preliminary data.</text>
</comment>
<feature type="region of interest" description="Disordered" evidence="1">
    <location>
        <begin position="336"/>
        <end position="407"/>
    </location>
</feature>
<feature type="compositionally biased region" description="Polar residues" evidence="1">
    <location>
        <begin position="371"/>
        <end position="388"/>
    </location>
</feature>
<evidence type="ECO:0000313" key="5">
    <source>
        <dbReference type="Proteomes" id="UP000215289"/>
    </source>
</evidence>
<dbReference type="InterPro" id="IPR055481">
    <property type="entry name" value="DUF7053"/>
</dbReference>
<feature type="domain" description="DUF7053" evidence="3">
    <location>
        <begin position="164"/>
        <end position="287"/>
    </location>
</feature>
<sequence>MSFDLPSVSELKRAAEVGQRITPEDVSVIAQAESELTGKGPVKGGPAATAQSLAMRQMNFDTKLDEVSRKPQSHITQEDAREIQATEGRAFNKPPGAGSVAAQVRSIANRNEALGLPPVNAGVAVYVTKDDAREAQRAESIAYGGQNPAGGMAAQMQSAADKIDFAPADEYHAIWYELTDRISYLPGGILRGNVSYKGCFHDLPRGLQTHVYAPTGLDIRDKWTVCGNMPGEPREAIELGLPEAPREGLYLREDVQMRCQIWATSFVKKTLKKAHATLVDRLIIKADLLKERAEMNSISLSSPTSDSSHRFSVMSAELPVPEYGQTVHSPREKGHYRAASMGNPFPSANEVPGSLRPAQPSGLITPEIQINGVSESSISTQRTEVSQNQERDSRRSSYHGKTLYELE</sequence>
<feature type="domain" description="SMP" evidence="2">
    <location>
        <begin position="74"/>
        <end position="113"/>
    </location>
</feature>
<evidence type="ECO:0000313" key="4">
    <source>
        <dbReference type="EMBL" id="RLM02024.1"/>
    </source>
</evidence>
<evidence type="ECO:0000256" key="1">
    <source>
        <dbReference type="SAM" id="MobiDB-lite"/>
    </source>
</evidence>
<evidence type="ECO:0000259" key="3">
    <source>
        <dbReference type="Pfam" id="PF23155"/>
    </source>
</evidence>
<dbReference type="InterPro" id="IPR007011">
    <property type="entry name" value="LEA_SMP_dom"/>
</dbReference>
<keyword evidence="5" id="KW-1185">Reference proteome</keyword>
<dbReference type="OrthoDB" id="2799468at2759"/>
<dbReference type="PANTHER" id="PTHR38117">
    <property type="entry name" value="NACHT AND WD40 DOMAIN PROTEIN"/>
    <property type="match status" value="1"/>
</dbReference>
<evidence type="ECO:0000259" key="2">
    <source>
        <dbReference type="Pfam" id="PF04927"/>
    </source>
</evidence>
<accession>A0A3R7IQ12</accession>
<dbReference type="STRING" id="1245748.A0A3R7IQ12"/>
<evidence type="ECO:0008006" key="6">
    <source>
        <dbReference type="Google" id="ProtNLM"/>
    </source>
</evidence>
<dbReference type="AlphaFoldDB" id="A0A3R7IQ12"/>
<dbReference type="Pfam" id="PF04927">
    <property type="entry name" value="SMP"/>
    <property type="match status" value="3"/>
</dbReference>
<name>A0A3R7IQ12_9EURO</name>
<organism evidence="4 5">
    <name type="scientific">Aspergillus turcosus</name>
    <dbReference type="NCBI Taxonomy" id="1245748"/>
    <lineage>
        <taxon>Eukaryota</taxon>
        <taxon>Fungi</taxon>
        <taxon>Dikarya</taxon>
        <taxon>Ascomycota</taxon>
        <taxon>Pezizomycotina</taxon>
        <taxon>Eurotiomycetes</taxon>
        <taxon>Eurotiomycetidae</taxon>
        <taxon>Eurotiales</taxon>
        <taxon>Aspergillaceae</taxon>
        <taxon>Aspergillus</taxon>
        <taxon>Aspergillus subgen. Fumigati</taxon>
    </lineage>
</organism>